<dbReference type="EMBL" id="UYRU01041989">
    <property type="protein sequence ID" value="VDK71762.1"/>
    <property type="molecule type" value="Genomic_DNA"/>
</dbReference>
<evidence type="ECO:0000259" key="6">
    <source>
        <dbReference type="PROSITE" id="PS50089"/>
    </source>
</evidence>
<feature type="compositionally biased region" description="Basic and acidic residues" evidence="5">
    <location>
        <begin position="233"/>
        <end position="242"/>
    </location>
</feature>
<dbReference type="SUPFAM" id="SSF57850">
    <property type="entry name" value="RING/U-box"/>
    <property type="match status" value="1"/>
</dbReference>
<evidence type="ECO:0000256" key="3">
    <source>
        <dbReference type="ARBA" id="ARBA00022833"/>
    </source>
</evidence>
<evidence type="ECO:0000256" key="5">
    <source>
        <dbReference type="SAM" id="MobiDB-lite"/>
    </source>
</evidence>
<feature type="region of interest" description="Disordered" evidence="5">
    <location>
        <begin position="222"/>
        <end position="255"/>
    </location>
</feature>
<gene>
    <name evidence="8" type="ORF">DILT_LOCUS2354</name>
</gene>
<dbReference type="CDD" id="cd19756">
    <property type="entry name" value="Bbox2"/>
    <property type="match status" value="1"/>
</dbReference>
<evidence type="ECO:0000313" key="9">
    <source>
        <dbReference type="Proteomes" id="UP000281553"/>
    </source>
</evidence>
<keyword evidence="9" id="KW-1185">Reference proteome</keyword>
<feature type="compositionally biased region" description="Polar residues" evidence="5">
    <location>
        <begin position="83"/>
        <end position="93"/>
    </location>
</feature>
<dbReference type="InterPro" id="IPR047153">
    <property type="entry name" value="TRIM45/56/19-like"/>
</dbReference>
<dbReference type="PROSITE" id="PS00518">
    <property type="entry name" value="ZF_RING_1"/>
    <property type="match status" value="1"/>
</dbReference>
<accession>A0A3P6S7C1</accession>
<dbReference type="PROSITE" id="PS50119">
    <property type="entry name" value="ZF_BBOX"/>
    <property type="match status" value="1"/>
</dbReference>
<proteinExistence type="predicted"/>
<keyword evidence="3" id="KW-0862">Zinc</keyword>
<protein>
    <recommendedName>
        <fullName evidence="10">RING-type domain-containing protein</fullName>
    </recommendedName>
</protein>
<feature type="compositionally biased region" description="Low complexity" evidence="5">
    <location>
        <begin position="222"/>
        <end position="232"/>
    </location>
</feature>
<dbReference type="GO" id="GO:0005654">
    <property type="term" value="C:nucleoplasm"/>
    <property type="evidence" value="ECO:0007669"/>
    <property type="project" value="TreeGrafter"/>
</dbReference>
<keyword evidence="1" id="KW-0479">Metal-binding</keyword>
<feature type="region of interest" description="Disordered" evidence="5">
    <location>
        <begin position="83"/>
        <end position="111"/>
    </location>
</feature>
<evidence type="ECO:0000256" key="1">
    <source>
        <dbReference type="ARBA" id="ARBA00022723"/>
    </source>
</evidence>
<dbReference type="SMART" id="SM00336">
    <property type="entry name" value="BBOX"/>
    <property type="match status" value="2"/>
</dbReference>
<dbReference type="Proteomes" id="UP000281553">
    <property type="component" value="Unassembled WGS sequence"/>
</dbReference>
<dbReference type="InterPro" id="IPR001841">
    <property type="entry name" value="Znf_RING"/>
</dbReference>
<dbReference type="Gene3D" id="3.30.40.10">
    <property type="entry name" value="Zinc/RING finger domain, C3HC4 (zinc finger)"/>
    <property type="match status" value="1"/>
</dbReference>
<dbReference type="InterPro" id="IPR013083">
    <property type="entry name" value="Znf_RING/FYVE/PHD"/>
</dbReference>
<feature type="domain" description="RING-type" evidence="6">
    <location>
        <begin position="140"/>
        <end position="189"/>
    </location>
</feature>
<feature type="domain" description="B box-type" evidence="7">
    <location>
        <begin position="321"/>
        <end position="362"/>
    </location>
</feature>
<dbReference type="PROSITE" id="PS50089">
    <property type="entry name" value="ZF_RING_2"/>
    <property type="match status" value="1"/>
</dbReference>
<evidence type="ECO:0008006" key="10">
    <source>
        <dbReference type="Google" id="ProtNLM"/>
    </source>
</evidence>
<dbReference type="Gene3D" id="3.30.160.60">
    <property type="entry name" value="Classic Zinc Finger"/>
    <property type="match status" value="1"/>
</dbReference>
<keyword evidence="2 4" id="KW-0863">Zinc-finger</keyword>
<dbReference type="AlphaFoldDB" id="A0A3P6S7C1"/>
<dbReference type="Pfam" id="PF00097">
    <property type="entry name" value="zf-C3HC4"/>
    <property type="match status" value="1"/>
</dbReference>
<dbReference type="GO" id="GO:0061630">
    <property type="term" value="F:ubiquitin protein ligase activity"/>
    <property type="evidence" value="ECO:0007669"/>
    <property type="project" value="TreeGrafter"/>
</dbReference>
<dbReference type="SUPFAM" id="SSF57845">
    <property type="entry name" value="B-box zinc-binding domain"/>
    <property type="match status" value="1"/>
</dbReference>
<evidence type="ECO:0000256" key="4">
    <source>
        <dbReference type="PROSITE-ProRule" id="PRU00024"/>
    </source>
</evidence>
<evidence type="ECO:0000313" key="8">
    <source>
        <dbReference type="EMBL" id="VDK71762.1"/>
    </source>
</evidence>
<dbReference type="OrthoDB" id="342730at2759"/>
<dbReference type="GO" id="GO:0008270">
    <property type="term" value="F:zinc ion binding"/>
    <property type="evidence" value="ECO:0007669"/>
    <property type="project" value="UniProtKB-KW"/>
</dbReference>
<dbReference type="PANTHER" id="PTHR25462">
    <property type="entry name" value="BONUS, ISOFORM C-RELATED"/>
    <property type="match status" value="1"/>
</dbReference>
<evidence type="ECO:0000259" key="7">
    <source>
        <dbReference type="PROSITE" id="PS50119"/>
    </source>
</evidence>
<dbReference type="InterPro" id="IPR018957">
    <property type="entry name" value="Znf_C3HC4_RING-type"/>
</dbReference>
<dbReference type="PANTHER" id="PTHR25462:SF305">
    <property type="entry name" value="RING-TYPE DOMAIN-CONTAINING PROTEIN"/>
    <property type="match status" value="1"/>
</dbReference>
<dbReference type="InterPro" id="IPR000315">
    <property type="entry name" value="Znf_B-box"/>
</dbReference>
<dbReference type="InterPro" id="IPR017907">
    <property type="entry name" value="Znf_RING_CS"/>
</dbReference>
<dbReference type="Pfam" id="PF00643">
    <property type="entry name" value="zf-B_box"/>
    <property type="match status" value="1"/>
</dbReference>
<dbReference type="SMART" id="SM00184">
    <property type="entry name" value="RING"/>
    <property type="match status" value="2"/>
</dbReference>
<name>A0A3P6S7C1_DIBLA</name>
<feature type="compositionally biased region" description="Low complexity" evidence="5">
    <location>
        <begin position="99"/>
        <end position="111"/>
    </location>
</feature>
<reference evidence="8 9" key="1">
    <citation type="submission" date="2018-11" db="EMBL/GenBank/DDBJ databases">
        <authorList>
            <consortium name="Pathogen Informatics"/>
        </authorList>
    </citation>
    <scope>NUCLEOTIDE SEQUENCE [LARGE SCALE GENOMIC DNA]</scope>
</reference>
<evidence type="ECO:0000256" key="2">
    <source>
        <dbReference type="ARBA" id="ARBA00022771"/>
    </source>
</evidence>
<sequence>MDGLSPACFVRIGSGRPRVSPCERLLVSPVACMVVVVAVRCRVRLDDCYRTFSNTRVGGPVVTALADHGRLFGLVGPPKSDFVSASSPSATTNAKEEPASPVSPSSKAAATSSTMRTDPLFLDGLSGEIAREIHDEFLICKICLDNFKSPKSLACLHTFCQTCIENHISAEVTYNKVTDYHHFTCPLCRKRTTLPIGGVKKLPDNFLVSGLADLLKRTRTQSSSSASTLTESKGGEHERHLDDDTDSGSVFDGGHGRVGRTSITGFGECEICGQFSDSVGRRHSATSKCLDCSKLLCEQCVQRHRQIRVTKDHAVFKLATESSIACKDHPEEAVRYYCEACGCCVCVLCTFNDHREHNITNFGEAIAALRTDLRRVSTKEPAIVESIGIHKQEDALIEQLHQQVGRSTLQTIERVPEWECQVAYLESVQTEVSELLEGQDIDILLTRADLKKKLSNLPQLEFAGKLPLTVCPKIVFSQGTTTLGNLVFPDQHTTALPNSSTTATPPKLSSQSATAPFGNFVGARLATLKMTDVLRETAKRIVFYSDLILEFM</sequence>
<organism evidence="8 9">
    <name type="scientific">Dibothriocephalus latus</name>
    <name type="common">Fish tapeworm</name>
    <name type="synonym">Diphyllobothrium latum</name>
    <dbReference type="NCBI Taxonomy" id="60516"/>
    <lineage>
        <taxon>Eukaryota</taxon>
        <taxon>Metazoa</taxon>
        <taxon>Spiralia</taxon>
        <taxon>Lophotrochozoa</taxon>
        <taxon>Platyhelminthes</taxon>
        <taxon>Cestoda</taxon>
        <taxon>Eucestoda</taxon>
        <taxon>Diphyllobothriidea</taxon>
        <taxon>Diphyllobothriidae</taxon>
        <taxon>Dibothriocephalus</taxon>
    </lineage>
</organism>